<feature type="chain" id="PRO_5045099579" evidence="1">
    <location>
        <begin position="30"/>
        <end position="132"/>
    </location>
</feature>
<keyword evidence="1" id="KW-0732">Signal</keyword>
<proteinExistence type="predicted"/>
<sequence length="132" mass="13885">MKSFIIDNTLITKAAALLTLMALPFTLQSCYYDVEEELYQNVPCVTENVTFSQTIQPIFQRNCVVCHTGAAGNGGIDLSTHAGASVVASNGRLVGAVTHAGGFTPMPQGASQLPACTINQIKAWVEAGAPNN</sequence>
<dbReference type="PROSITE" id="PS51257">
    <property type="entry name" value="PROKAR_LIPOPROTEIN"/>
    <property type="match status" value="1"/>
</dbReference>
<dbReference type="RefSeq" id="WP_350414308.1">
    <property type="nucleotide sequence ID" value="NZ_JBEOKT010000025.1"/>
</dbReference>
<dbReference type="EMBL" id="JBEOKT010000025">
    <property type="protein sequence ID" value="MER2999484.1"/>
    <property type="molecule type" value="Genomic_DNA"/>
</dbReference>
<evidence type="ECO:0000313" key="2">
    <source>
        <dbReference type="EMBL" id="MER2999484.1"/>
    </source>
</evidence>
<evidence type="ECO:0000256" key="1">
    <source>
        <dbReference type="SAM" id="SignalP"/>
    </source>
</evidence>
<organism evidence="2 3">
    <name type="scientific">Pontibacter populi</name>
    <dbReference type="NCBI Taxonomy" id="890055"/>
    <lineage>
        <taxon>Bacteria</taxon>
        <taxon>Pseudomonadati</taxon>
        <taxon>Bacteroidota</taxon>
        <taxon>Cytophagia</taxon>
        <taxon>Cytophagales</taxon>
        <taxon>Hymenobacteraceae</taxon>
        <taxon>Pontibacter</taxon>
    </lineage>
</organism>
<gene>
    <name evidence="2" type="ORF">ABS362_18175</name>
</gene>
<feature type="signal peptide" evidence="1">
    <location>
        <begin position="1"/>
        <end position="29"/>
    </location>
</feature>
<dbReference type="Proteomes" id="UP001476807">
    <property type="component" value="Unassembled WGS sequence"/>
</dbReference>
<comment type="caution">
    <text evidence="2">The sequence shown here is derived from an EMBL/GenBank/DDBJ whole genome shotgun (WGS) entry which is preliminary data.</text>
</comment>
<reference evidence="2 3" key="1">
    <citation type="submission" date="2024-06" db="EMBL/GenBank/DDBJ databases">
        <title>Pontibacter populi HYL7-15.</title>
        <authorList>
            <person name="Kim M.K."/>
        </authorList>
    </citation>
    <scope>NUCLEOTIDE SEQUENCE [LARGE SCALE GENOMIC DNA]</scope>
    <source>
        <strain evidence="2 3">HYL7-15</strain>
    </source>
</reference>
<accession>A0ABV1RYJ4</accession>
<keyword evidence="3" id="KW-1185">Reference proteome</keyword>
<dbReference type="Gene3D" id="1.10.760.10">
    <property type="entry name" value="Cytochrome c-like domain"/>
    <property type="match status" value="1"/>
</dbReference>
<evidence type="ECO:0000313" key="3">
    <source>
        <dbReference type="Proteomes" id="UP001476807"/>
    </source>
</evidence>
<dbReference type="InterPro" id="IPR036909">
    <property type="entry name" value="Cyt_c-like_dom_sf"/>
</dbReference>
<protein>
    <submittedName>
        <fullName evidence="2">Cytochrome c</fullName>
    </submittedName>
</protein>
<name>A0ABV1RYJ4_9BACT</name>
<dbReference type="SUPFAM" id="SSF46626">
    <property type="entry name" value="Cytochrome c"/>
    <property type="match status" value="1"/>
</dbReference>